<sequence>MRRPERFNTVFGSALAAIAAIYVVIAVTGYWAYGSRTLSPITLNFPKLWPTTLANISMTIHVLFAGPLYLVQMALEIEGGLAIARKGPRAERLWRLAVRIGSALVILAIAEAIPFFDDVISLVGALTNPVLIYLAPIACYVKLKGWRNCSWPLLLGLAVLLAFGLVVSGFGLVQTIVVIVASFKSR</sequence>
<dbReference type="PANTHER" id="PTHR22950">
    <property type="entry name" value="AMINO ACID TRANSPORTER"/>
    <property type="match status" value="1"/>
</dbReference>
<evidence type="ECO:0000259" key="7">
    <source>
        <dbReference type="Pfam" id="PF01490"/>
    </source>
</evidence>
<dbReference type="Proteomes" id="UP001143981">
    <property type="component" value="Unassembled WGS sequence"/>
</dbReference>
<dbReference type="EMBL" id="JANBOI010003568">
    <property type="protein sequence ID" value="KAJ1718315.1"/>
    <property type="molecule type" value="Genomic_DNA"/>
</dbReference>
<evidence type="ECO:0000256" key="5">
    <source>
        <dbReference type="ARBA" id="ARBA00023136"/>
    </source>
</evidence>
<dbReference type="OrthoDB" id="40134at2759"/>
<dbReference type="Pfam" id="PF01490">
    <property type="entry name" value="Aa_trans"/>
    <property type="match status" value="1"/>
</dbReference>
<dbReference type="PANTHER" id="PTHR22950:SF349">
    <property type="entry name" value="AMINO ACID TRANSPORTER TRANSMEMBRANE DOMAIN-CONTAINING PROTEIN"/>
    <property type="match status" value="1"/>
</dbReference>
<keyword evidence="3 6" id="KW-0812">Transmembrane</keyword>
<evidence type="ECO:0000256" key="1">
    <source>
        <dbReference type="ARBA" id="ARBA00004141"/>
    </source>
</evidence>
<evidence type="ECO:0000256" key="3">
    <source>
        <dbReference type="ARBA" id="ARBA00022692"/>
    </source>
</evidence>
<keyword evidence="5 6" id="KW-0472">Membrane</keyword>
<comment type="similarity">
    <text evidence="2">Belongs to the amino acid/polyamine transporter 2 family.</text>
</comment>
<proteinExistence type="inferred from homology"/>
<comment type="subcellular location">
    <subcellularLocation>
        <location evidence="1">Membrane</location>
        <topology evidence="1">Multi-pass membrane protein</topology>
    </subcellularLocation>
</comment>
<comment type="caution">
    <text evidence="8">The sequence shown here is derived from an EMBL/GenBank/DDBJ whole genome shotgun (WGS) entry which is preliminary data.</text>
</comment>
<organism evidence="8 9">
    <name type="scientific">Coemansia biformis</name>
    <dbReference type="NCBI Taxonomy" id="1286918"/>
    <lineage>
        <taxon>Eukaryota</taxon>
        <taxon>Fungi</taxon>
        <taxon>Fungi incertae sedis</taxon>
        <taxon>Zoopagomycota</taxon>
        <taxon>Kickxellomycotina</taxon>
        <taxon>Kickxellomycetes</taxon>
        <taxon>Kickxellales</taxon>
        <taxon>Kickxellaceae</taxon>
        <taxon>Coemansia</taxon>
    </lineage>
</organism>
<gene>
    <name evidence="8" type="ORF">LPJ61_006696</name>
</gene>
<feature type="transmembrane region" description="Helical" evidence="6">
    <location>
        <begin position="53"/>
        <end position="75"/>
    </location>
</feature>
<dbReference type="GO" id="GO:0015179">
    <property type="term" value="F:L-amino acid transmembrane transporter activity"/>
    <property type="evidence" value="ECO:0007669"/>
    <property type="project" value="TreeGrafter"/>
</dbReference>
<protein>
    <recommendedName>
        <fullName evidence="7">Amino acid transporter transmembrane domain-containing protein</fullName>
    </recommendedName>
</protein>
<evidence type="ECO:0000256" key="2">
    <source>
        <dbReference type="ARBA" id="ARBA00008066"/>
    </source>
</evidence>
<name>A0A9W8CLR2_9FUNG</name>
<evidence type="ECO:0000313" key="8">
    <source>
        <dbReference type="EMBL" id="KAJ1718315.1"/>
    </source>
</evidence>
<dbReference type="AlphaFoldDB" id="A0A9W8CLR2"/>
<feature type="transmembrane region" description="Helical" evidence="6">
    <location>
        <begin position="96"/>
        <end position="116"/>
    </location>
</feature>
<evidence type="ECO:0000256" key="4">
    <source>
        <dbReference type="ARBA" id="ARBA00022989"/>
    </source>
</evidence>
<feature type="domain" description="Amino acid transporter transmembrane" evidence="7">
    <location>
        <begin position="1"/>
        <end position="176"/>
    </location>
</feature>
<accession>A0A9W8CLR2</accession>
<evidence type="ECO:0000313" key="9">
    <source>
        <dbReference type="Proteomes" id="UP001143981"/>
    </source>
</evidence>
<keyword evidence="4 6" id="KW-1133">Transmembrane helix</keyword>
<dbReference type="InterPro" id="IPR013057">
    <property type="entry name" value="AA_transpt_TM"/>
</dbReference>
<feature type="transmembrane region" description="Helical" evidence="6">
    <location>
        <begin position="12"/>
        <end position="33"/>
    </location>
</feature>
<dbReference type="GO" id="GO:0005774">
    <property type="term" value="C:vacuolar membrane"/>
    <property type="evidence" value="ECO:0007669"/>
    <property type="project" value="TreeGrafter"/>
</dbReference>
<reference evidence="8" key="1">
    <citation type="submission" date="2022-07" db="EMBL/GenBank/DDBJ databases">
        <title>Phylogenomic reconstructions and comparative analyses of Kickxellomycotina fungi.</title>
        <authorList>
            <person name="Reynolds N.K."/>
            <person name="Stajich J.E."/>
            <person name="Barry K."/>
            <person name="Grigoriev I.V."/>
            <person name="Crous P."/>
            <person name="Smith M.E."/>
        </authorList>
    </citation>
    <scope>NUCLEOTIDE SEQUENCE</scope>
    <source>
        <strain evidence="8">BCRC 34381</strain>
    </source>
</reference>
<evidence type="ECO:0000256" key="6">
    <source>
        <dbReference type="SAM" id="Phobius"/>
    </source>
</evidence>
<keyword evidence="9" id="KW-1185">Reference proteome</keyword>
<feature type="transmembrane region" description="Helical" evidence="6">
    <location>
        <begin position="153"/>
        <end position="183"/>
    </location>
</feature>
<feature type="transmembrane region" description="Helical" evidence="6">
    <location>
        <begin position="122"/>
        <end position="141"/>
    </location>
</feature>